<dbReference type="EMBL" id="CM026425">
    <property type="protein sequence ID" value="KAG0577647.1"/>
    <property type="molecule type" value="Genomic_DNA"/>
</dbReference>
<reference evidence="6" key="1">
    <citation type="submission" date="2020-06" db="EMBL/GenBank/DDBJ databases">
        <title>WGS assembly of Ceratodon purpureus strain R40.</title>
        <authorList>
            <person name="Carey S.B."/>
            <person name="Jenkins J."/>
            <person name="Shu S."/>
            <person name="Lovell J.T."/>
            <person name="Sreedasyam A."/>
            <person name="Maumus F."/>
            <person name="Tiley G.P."/>
            <person name="Fernandez-Pozo N."/>
            <person name="Barry K."/>
            <person name="Chen C."/>
            <person name="Wang M."/>
            <person name="Lipzen A."/>
            <person name="Daum C."/>
            <person name="Saski C.A."/>
            <person name="Payton A.C."/>
            <person name="Mcbreen J.C."/>
            <person name="Conrad R.E."/>
            <person name="Kollar L.M."/>
            <person name="Olsson S."/>
            <person name="Huttunen S."/>
            <person name="Landis J.B."/>
            <person name="Wickett N.J."/>
            <person name="Johnson M.G."/>
            <person name="Rensing S.A."/>
            <person name="Grimwood J."/>
            <person name="Schmutz J."/>
            <person name="Mcdaniel S.F."/>
        </authorList>
    </citation>
    <scope>NUCLEOTIDE SEQUENCE</scope>
    <source>
        <strain evidence="6">R40</strain>
    </source>
</reference>
<dbReference type="Proteomes" id="UP000822688">
    <property type="component" value="Chromosome 5"/>
</dbReference>
<proteinExistence type="predicted"/>
<dbReference type="GO" id="GO:0046983">
    <property type="term" value="F:protein dimerization activity"/>
    <property type="evidence" value="ECO:0007669"/>
    <property type="project" value="InterPro"/>
</dbReference>
<name>A0A8T0I3Q5_CERPU</name>
<evidence type="ECO:0000313" key="7">
    <source>
        <dbReference type="Proteomes" id="UP000822688"/>
    </source>
</evidence>
<evidence type="ECO:0000256" key="2">
    <source>
        <dbReference type="ARBA" id="ARBA00023159"/>
    </source>
</evidence>
<feature type="region of interest" description="Disordered" evidence="4">
    <location>
        <begin position="545"/>
        <end position="579"/>
    </location>
</feature>
<protein>
    <recommendedName>
        <fullName evidence="5">BHLH domain-containing protein</fullName>
    </recommendedName>
</protein>
<dbReference type="InterPro" id="IPR025610">
    <property type="entry name" value="MYC/MYB_N"/>
</dbReference>
<evidence type="ECO:0000256" key="4">
    <source>
        <dbReference type="SAM" id="MobiDB-lite"/>
    </source>
</evidence>
<keyword evidence="3" id="KW-0804">Transcription</keyword>
<keyword evidence="2" id="KW-0010">Activator</keyword>
<dbReference type="Pfam" id="PF00010">
    <property type="entry name" value="HLH"/>
    <property type="match status" value="1"/>
</dbReference>
<dbReference type="InterPro" id="IPR011598">
    <property type="entry name" value="bHLH_dom"/>
</dbReference>
<sequence>MSSSRSGEAEEALELLLQERLQILLERLRWSYAALWTLDPHTRVLQWKRGHYSSQVHTSKAATTRATSSSQPKLTWFAQHFYAAYKSCSFSPGTGFVGRANLGGRPIWLSGDSVCQNAGSLEQSQFLSYAKIKTVMCIPWVDSVLEVGTTNFVGENFQLMDQIQQVLSHDLLSVPSLHEDDVAPGIAGHDSTANSSQAVAATLQHQHAQSTVVSLQLPDPALDQPGSFQSAFDINMSDQVWRSDIVNFMQEQDSLPDLAAVWTAIGAGDNQTRHKNINIAQPASASHGLMNLSQDADQYRSCTNSFAGTTHAAATASSSTSVSSHGDQYSNSSSATRATNSMSPELLHQHIMQALSPPISVISHSTAPDRTSSTARLAQAGELHLEAYSTIKHEQDATGAPRINQNNNLRRTTSCSDQYEIQRALSLFEAQEMQDQWRQQGLNPVTVQAADLYIMDTHDQSNVSFNSWKHGQDPTLNSNISNQTDMDIPRKKSSKIPRAGQLQRRHTLAAMDVLKEVETYEQEAANSNMINSSVQDYFQIRAESQPAVRSDQMQMNTRNLRGRPRAGSSSRGSGAAAGHDEAALNHMMAERRRRVKQKENFSILRRLVPLISKADKASTLEDAIVYLKDLQNTIVEMKASEDDMVQRCEDLASRCTKLEEQNKELVAILSKDKSAGEVVHLNILNLHSMKSL</sequence>
<feature type="compositionally biased region" description="Polar residues" evidence="4">
    <location>
        <begin position="467"/>
        <end position="485"/>
    </location>
</feature>
<feature type="region of interest" description="Disordered" evidence="4">
    <location>
        <begin position="467"/>
        <end position="503"/>
    </location>
</feature>
<feature type="domain" description="BHLH" evidence="5">
    <location>
        <begin position="581"/>
        <end position="630"/>
    </location>
</feature>
<dbReference type="PANTHER" id="PTHR46266:SF4">
    <property type="entry name" value="TRANSCRIPTION FACTOR TT8"/>
    <property type="match status" value="1"/>
</dbReference>
<feature type="compositionally biased region" description="Low complexity" evidence="4">
    <location>
        <begin position="565"/>
        <end position="577"/>
    </location>
</feature>
<evidence type="ECO:0000256" key="3">
    <source>
        <dbReference type="ARBA" id="ARBA00023163"/>
    </source>
</evidence>
<keyword evidence="1" id="KW-0805">Transcription regulation</keyword>
<accession>A0A8T0I3Q5</accession>
<dbReference type="SUPFAM" id="SSF47459">
    <property type="entry name" value="HLH, helix-loop-helix DNA-binding domain"/>
    <property type="match status" value="1"/>
</dbReference>
<dbReference type="Pfam" id="PF14215">
    <property type="entry name" value="bHLH-MYC_N"/>
    <property type="match status" value="1"/>
</dbReference>
<gene>
    <name evidence="6" type="ORF">KC19_5G169700</name>
</gene>
<comment type="caution">
    <text evidence="6">The sequence shown here is derived from an EMBL/GenBank/DDBJ whole genome shotgun (WGS) entry which is preliminary data.</text>
</comment>
<dbReference type="PANTHER" id="PTHR46266">
    <property type="entry name" value="TRANSCRIPTION FACTOR TT8"/>
    <property type="match status" value="1"/>
</dbReference>
<organism evidence="6 7">
    <name type="scientific">Ceratodon purpureus</name>
    <name type="common">Fire moss</name>
    <name type="synonym">Dicranum purpureum</name>
    <dbReference type="NCBI Taxonomy" id="3225"/>
    <lineage>
        <taxon>Eukaryota</taxon>
        <taxon>Viridiplantae</taxon>
        <taxon>Streptophyta</taxon>
        <taxon>Embryophyta</taxon>
        <taxon>Bryophyta</taxon>
        <taxon>Bryophytina</taxon>
        <taxon>Bryopsida</taxon>
        <taxon>Dicranidae</taxon>
        <taxon>Pseudoditrichales</taxon>
        <taxon>Ditrichaceae</taxon>
        <taxon>Ceratodon</taxon>
    </lineage>
</organism>
<keyword evidence="7" id="KW-1185">Reference proteome</keyword>
<evidence type="ECO:0000313" key="6">
    <source>
        <dbReference type="EMBL" id="KAG0577647.1"/>
    </source>
</evidence>
<evidence type="ECO:0000259" key="5">
    <source>
        <dbReference type="PROSITE" id="PS50888"/>
    </source>
</evidence>
<evidence type="ECO:0000256" key="1">
    <source>
        <dbReference type="ARBA" id="ARBA00023015"/>
    </source>
</evidence>
<feature type="region of interest" description="Disordered" evidence="4">
    <location>
        <begin position="316"/>
        <end position="340"/>
    </location>
</feature>
<dbReference type="PROSITE" id="PS50888">
    <property type="entry name" value="BHLH"/>
    <property type="match status" value="1"/>
</dbReference>
<dbReference type="AlphaFoldDB" id="A0A8T0I3Q5"/>
<dbReference type="Gene3D" id="4.10.280.10">
    <property type="entry name" value="Helix-loop-helix DNA-binding domain"/>
    <property type="match status" value="1"/>
</dbReference>
<dbReference type="SMART" id="SM00353">
    <property type="entry name" value="HLH"/>
    <property type="match status" value="1"/>
</dbReference>
<dbReference type="InterPro" id="IPR036638">
    <property type="entry name" value="HLH_DNA-bd_sf"/>
</dbReference>